<organism evidence="1 2">
    <name type="scientific">Vanilla planifolia</name>
    <name type="common">Vanilla</name>
    <dbReference type="NCBI Taxonomy" id="51239"/>
    <lineage>
        <taxon>Eukaryota</taxon>
        <taxon>Viridiplantae</taxon>
        <taxon>Streptophyta</taxon>
        <taxon>Embryophyta</taxon>
        <taxon>Tracheophyta</taxon>
        <taxon>Spermatophyta</taxon>
        <taxon>Magnoliopsida</taxon>
        <taxon>Liliopsida</taxon>
        <taxon>Asparagales</taxon>
        <taxon>Orchidaceae</taxon>
        <taxon>Vanilloideae</taxon>
        <taxon>Vanilleae</taxon>
        <taxon>Vanilla</taxon>
    </lineage>
</organism>
<evidence type="ECO:0000313" key="1">
    <source>
        <dbReference type="EMBL" id="KAG0467372.1"/>
    </source>
</evidence>
<dbReference type="EMBL" id="JADCNL010000009">
    <property type="protein sequence ID" value="KAG0467372.1"/>
    <property type="molecule type" value="Genomic_DNA"/>
</dbReference>
<gene>
    <name evidence="1" type="ORF">HPP92_018952</name>
</gene>
<dbReference type="Proteomes" id="UP000636800">
    <property type="component" value="Unassembled WGS sequence"/>
</dbReference>
<keyword evidence="2" id="KW-1185">Reference proteome</keyword>
<protein>
    <submittedName>
        <fullName evidence="1">Uncharacterized protein</fullName>
    </submittedName>
</protein>
<reference evidence="1 2" key="1">
    <citation type="journal article" date="2020" name="Nat. Food">
        <title>A phased Vanilla planifolia genome enables genetic improvement of flavour and production.</title>
        <authorList>
            <person name="Hasing T."/>
            <person name="Tang H."/>
            <person name="Brym M."/>
            <person name="Khazi F."/>
            <person name="Huang T."/>
            <person name="Chambers A.H."/>
        </authorList>
    </citation>
    <scope>NUCLEOTIDE SEQUENCE [LARGE SCALE GENOMIC DNA]</scope>
    <source>
        <tissue evidence="1">Leaf</tissue>
    </source>
</reference>
<name>A0A835QDW7_VANPL</name>
<comment type="caution">
    <text evidence="1">The sequence shown here is derived from an EMBL/GenBank/DDBJ whole genome shotgun (WGS) entry which is preliminary data.</text>
</comment>
<proteinExistence type="predicted"/>
<sequence>MMPLLLQQKEKLAPNILELEQAMAANSSVQVTAMETSALSTEPQPWKTVDQDHEAMPVPNDVVGLSLSTNGDTRSTWVFNHGDCVSSRLSSRILDTTGRAWNDSSLCLGNGFREAWD</sequence>
<dbReference type="AlphaFoldDB" id="A0A835QDW7"/>
<accession>A0A835QDW7</accession>
<dbReference type="OrthoDB" id="413520at2759"/>
<evidence type="ECO:0000313" key="2">
    <source>
        <dbReference type="Proteomes" id="UP000636800"/>
    </source>
</evidence>